<evidence type="ECO:0000256" key="1">
    <source>
        <dbReference type="SAM" id="SignalP"/>
    </source>
</evidence>
<organism evidence="2">
    <name type="scientific">Burkholderia pseudomallei</name>
    <name type="common">Pseudomonas pseudomallei</name>
    <dbReference type="NCBI Taxonomy" id="28450"/>
    <lineage>
        <taxon>Bacteria</taxon>
        <taxon>Pseudomonadati</taxon>
        <taxon>Pseudomonadota</taxon>
        <taxon>Betaproteobacteria</taxon>
        <taxon>Burkholderiales</taxon>
        <taxon>Burkholderiaceae</taxon>
        <taxon>Burkholderia</taxon>
        <taxon>pseudomallei group</taxon>
    </lineage>
</organism>
<evidence type="ECO:0000313" key="2">
    <source>
        <dbReference type="EMBL" id="AJL34945.1"/>
    </source>
</evidence>
<dbReference type="RefSeq" id="WP_152988814.1">
    <property type="nucleotide sequence ID" value="NZ_KF418775.1"/>
</dbReference>
<reference evidence="2" key="1">
    <citation type="submission" date="2013-07" db="EMBL/GenBank/DDBJ databases">
        <title>Complete sequence of a native Burkholderia pseudomallei plasmid.</title>
        <authorList>
            <person name="Stone J.K."/>
            <person name="Bollig M.C."/>
            <person name="Gibbons H.S."/>
            <person name="Mayo M."/>
            <person name="Currie B.J."/>
            <person name="Keim P."/>
            <person name="Tuanyok A."/>
        </authorList>
    </citation>
    <scope>NUCLEOTIDE SEQUENCE</scope>
    <source>
        <strain evidence="2">MSHR1950</strain>
        <plasmid evidence="2">pBPSE01</plasmid>
    </source>
</reference>
<dbReference type="EMBL" id="KF418775">
    <property type="protein sequence ID" value="AJL34945.1"/>
    <property type="molecule type" value="Genomic_DNA"/>
</dbReference>
<dbReference type="AlphaFoldDB" id="A0A0C5B2C3"/>
<keyword evidence="1" id="KW-0732">Signal</keyword>
<protein>
    <submittedName>
        <fullName evidence="2">Uncharacterized protein</fullName>
    </submittedName>
</protein>
<geneLocation type="plasmid" evidence="2">
    <name>pBPSE01</name>
</geneLocation>
<keyword evidence="2" id="KW-0614">Plasmid</keyword>
<proteinExistence type="predicted"/>
<sequence>MRHDSTMAQAAMAISVSALAIATAHAAPVEFDTDAAHVIVVRPVDSWSGDTSALRDSLESIRDRKVSYDIVLDGTRYRGSPLVLQSVSDNPVTRGVEKDLASKGVSLVRNAPYLFHVLDALPVAPADYPLFAQAQAAYRRQFVERSGDPHTLPTRYRVRNLIGNALSIGALFLPSQGLGVTAGAQVMANSGLAEDIGRLPRPARAALVPARLPDLDVANFRQIEVRRVEFKPDAPGEIVIAYRSEKTPAAEQEALIKAIAVIAGVDTTPEGVESARQVDFQERVSIWDAFVSEGKCQKEATND</sequence>
<feature type="chain" id="PRO_5002175015" evidence="1">
    <location>
        <begin position="27"/>
        <end position="303"/>
    </location>
</feature>
<name>A0A0C5B2C3_BURPE</name>
<feature type="signal peptide" evidence="1">
    <location>
        <begin position="1"/>
        <end position="26"/>
    </location>
</feature>
<accession>A0A0C5B2C3</accession>
<gene>
    <name evidence="2" type="ORF">pBPS062</name>
</gene>